<evidence type="ECO:0000313" key="4">
    <source>
        <dbReference type="Proteomes" id="UP001159641"/>
    </source>
</evidence>
<dbReference type="Pfam" id="PF00566">
    <property type="entry name" value="RabGAP-TBC"/>
    <property type="match status" value="1"/>
</dbReference>
<accession>A0AB34HG44</accession>
<dbReference type="Gene3D" id="1.10.472.80">
    <property type="entry name" value="Ypt/Rab-GAP domain of gyp1p, domain 3"/>
    <property type="match status" value="1"/>
</dbReference>
<protein>
    <recommendedName>
        <fullName evidence="2">Rab-GAP TBC domain-containing protein</fullName>
    </recommendedName>
</protein>
<dbReference type="EMBL" id="JAIQCJ010001201">
    <property type="protein sequence ID" value="KAJ8791822.1"/>
    <property type="molecule type" value="Genomic_DNA"/>
</dbReference>
<dbReference type="InterPro" id="IPR035969">
    <property type="entry name" value="Rab-GAP_TBC_sf"/>
</dbReference>
<organism evidence="3 4">
    <name type="scientific">Eschrichtius robustus</name>
    <name type="common">California gray whale</name>
    <name type="synonym">Eschrichtius gibbosus</name>
    <dbReference type="NCBI Taxonomy" id="9764"/>
    <lineage>
        <taxon>Eukaryota</taxon>
        <taxon>Metazoa</taxon>
        <taxon>Chordata</taxon>
        <taxon>Craniata</taxon>
        <taxon>Vertebrata</taxon>
        <taxon>Euteleostomi</taxon>
        <taxon>Mammalia</taxon>
        <taxon>Eutheria</taxon>
        <taxon>Laurasiatheria</taxon>
        <taxon>Artiodactyla</taxon>
        <taxon>Whippomorpha</taxon>
        <taxon>Cetacea</taxon>
        <taxon>Mysticeti</taxon>
        <taxon>Eschrichtiidae</taxon>
        <taxon>Eschrichtius</taxon>
    </lineage>
</organism>
<evidence type="ECO:0000313" key="3">
    <source>
        <dbReference type="EMBL" id="KAJ8791822.1"/>
    </source>
</evidence>
<dbReference type="InterPro" id="IPR000195">
    <property type="entry name" value="Rab-GAP-TBC_dom"/>
</dbReference>
<keyword evidence="4" id="KW-1185">Reference proteome</keyword>
<reference evidence="3 4" key="1">
    <citation type="submission" date="2022-11" db="EMBL/GenBank/DDBJ databases">
        <title>Whole genome sequence of Eschrichtius robustus ER-17-0199.</title>
        <authorList>
            <person name="Bruniche-Olsen A."/>
            <person name="Black A.N."/>
            <person name="Fields C.J."/>
            <person name="Walden K."/>
            <person name="Dewoody J.A."/>
        </authorList>
    </citation>
    <scope>NUCLEOTIDE SEQUENCE [LARGE SCALE GENOMIC DNA]</scope>
    <source>
        <strain evidence="3">ER-17-0199</strain>
        <tissue evidence="3">Blubber</tissue>
    </source>
</reference>
<feature type="region of interest" description="Disordered" evidence="1">
    <location>
        <begin position="1"/>
        <end position="33"/>
    </location>
</feature>
<sequence>MYGALTMSGGEPPRGIRWPPSLQAGDTGRTLPPADPRALLGDKPCGSFVPGLPPWRLHRLCAVALLPLHPPLEQEGTVLGREDCSPYLADLPVGQTGEGQVHRHLDQHEVRYLQFAFRWMNNLLMREVPLRCTIRLWDTYQLYVLMVLATEIMTGPPRVAACSTALAATGGVSGSGPVGIGQQRAGSGPVGVGQQRAGAGPVGSGQQRAGQDPWASGSSRQVRTRGQQAAAGRRRSGGAVTRASPGENVRKWTWLEPPVLREVWLCREGAAVGNPGHFQADGLVGRTEEVGALGGGHLCPRPSFPGAPRLIQEGGLRWDLSRNENINSFLEWKCESQALRTVIPVLYILVTSFLPIPALAEVFPSLADTRGVSPGGARAPGQGRGRHSLVSTQR</sequence>
<evidence type="ECO:0000256" key="1">
    <source>
        <dbReference type="SAM" id="MobiDB-lite"/>
    </source>
</evidence>
<gene>
    <name evidence="3" type="ORF">J1605_020544</name>
</gene>
<dbReference type="SUPFAM" id="SSF47923">
    <property type="entry name" value="Ypt/Rab-GAP domain of gyp1p"/>
    <property type="match status" value="1"/>
</dbReference>
<dbReference type="Proteomes" id="UP001159641">
    <property type="component" value="Unassembled WGS sequence"/>
</dbReference>
<feature type="region of interest" description="Disordered" evidence="1">
    <location>
        <begin position="371"/>
        <end position="394"/>
    </location>
</feature>
<dbReference type="AlphaFoldDB" id="A0AB34HG44"/>
<evidence type="ECO:0000259" key="2">
    <source>
        <dbReference type="Pfam" id="PF00566"/>
    </source>
</evidence>
<feature type="domain" description="Rab-GAP TBC" evidence="2">
    <location>
        <begin position="100"/>
        <end position="140"/>
    </location>
</feature>
<feature type="region of interest" description="Disordered" evidence="1">
    <location>
        <begin position="178"/>
        <end position="245"/>
    </location>
</feature>
<comment type="caution">
    <text evidence="3">The sequence shown here is derived from an EMBL/GenBank/DDBJ whole genome shotgun (WGS) entry which is preliminary data.</text>
</comment>
<name>A0AB34HG44_ESCRO</name>
<proteinExistence type="predicted"/>
<feature type="compositionally biased region" description="Low complexity" evidence="1">
    <location>
        <begin position="220"/>
        <end position="244"/>
    </location>
</feature>